<evidence type="ECO:0000259" key="3">
    <source>
        <dbReference type="Pfam" id="PF00682"/>
    </source>
</evidence>
<dbReference type="Proteomes" id="UP000295176">
    <property type="component" value="Unassembled WGS sequence"/>
</dbReference>
<accession>A0A4R6RS16</accession>
<dbReference type="Gene3D" id="1.10.238.260">
    <property type="match status" value="1"/>
</dbReference>
<protein>
    <submittedName>
        <fullName evidence="5">Homocitrate synthase NifV</fullName>
    </submittedName>
</protein>
<dbReference type="InterPro" id="IPR013785">
    <property type="entry name" value="Aldolase_TIM"/>
</dbReference>
<dbReference type="RefSeq" id="WP_133531010.1">
    <property type="nucleotide sequence ID" value="NZ_SNXX01000027.1"/>
</dbReference>
<evidence type="ECO:0000256" key="2">
    <source>
        <dbReference type="SAM" id="Coils"/>
    </source>
</evidence>
<dbReference type="Pfam" id="PF00682">
    <property type="entry name" value="HMGL-like"/>
    <property type="match status" value="1"/>
</dbReference>
<dbReference type="InterPro" id="IPR054691">
    <property type="entry name" value="LeuA/HCS_post-cat"/>
</dbReference>
<feature type="coiled-coil region" evidence="2">
    <location>
        <begin position="342"/>
        <end position="369"/>
    </location>
</feature>
<evidence type="ECO:0000313" key="5">
    <source>
        <dbReference type="EMBL" id="TDP89027.1"/>
    </source>
</evidence>
<gene>
    <name evidence="5" type="ORF">C7957_12726</name>
</gene>
<dbReference type="SUPFAM" id="SSF51569">
    <property type="entry name" value="Aldolase"/>
    <property type="match status" value="1"/>
</dbReference>
<organism evidence="5 6">
    <name type="scientific">Halanaerobium saccharolyticum</name>
    <dbReference type="NCBI Taxonomy" id="43595"/>
    <lineage>
        <taxon>Bacteria</taxon>
        <taxon>Bacillati</taxon>
        <taxon>Bacillota</taxon>
        <taxon>Clostridia</taxon>
        <taxon>Halanaerobiales</taxon>
        <taxon>Halanaerobiaceae</taxon>
        <taxon>Halanaerobium</taxon>
    </lineage>
</organism>
<dbReference type="EMBL" id="SNXX01000027">
    <property type="protein sequence ID" value="TDP89027.1"/>
    <property type="molecule type" value="Genomic_DNA"/>
</dbReference>
<feature type="domain" description="Pyruvate carboxyltransferase" evidence="3">
    <location>
        <begin position="27"/>
        <end position="265"/>
    </location>
</feature>
<evidence type="ECO:0000256" key="1">
    <source>
        <dbReference type="ARBA" id="ARBA00022679"/>
    </source>
</evidence>
<dbReference type="Gene3D" id="3.20.20.70">
    <property type="entry name" value="Aldolase class I"/>
    <property type="match status" value="1"/>
</dbReference>
<sequence length="371" mass="41946">MPKTKLTDITFRNLPLLDLAALKSTEAEIIKIMTEMGIEEVEIGSAALTEEFRAGSISEKNKKIAAKKRLKFRSWNRPLISDLQKSWQAEVDTAVISVSLKNLQFRRLVYKKSADLLLTDLKRSIYYAQEKGLEIVVEFQNASAVNLNLILELADFCRTRGVNRFSYQEAETVIEPLKFKQRIEAIISTADFELEVNCSNVFQTAAAASLAAYKAGAQGICASFNGFSKKPYRRTALEEIMMILKKIEALDSKYKTEKLFELSRLMAEYLNDFPAVNKAVIGKDIFKHESGIHVAGILKNPTTYEAFSPAEVGLKREIIIGKHSGKKAVIAKYREFGLYLSLKEAELKLKKIKRKSTELKRTLTENELKDI</sequence>
<dbReference type="PANTHER" id="PTHR42880">
    <property type="entry name" value="HOMOCITRATE SYNTHASE"/>
    <property type="match status" value="1"/>
</dbReference>
<dbReference type="GO" id="GO:0016740">
    <property type="term" value="F:transferase activity"/>
    <property type="evidence" value="ECO:0007669"/>
    <property type="project" value="UniProtKB-KW"/>
</dbReference>
<comment type="caution">
    <text evidence="5">The sequence shown here is derived from an EMBL/GenBank/DDBJ whole genome shotgun (WGS) entry which is preliminary data.</text>
</comment>
<evidence type="ECO:0000313" key="6">
    <source>
        <dbReference type="Proteomes" id="UP000295176"/>
    </source>
</evidence>
<proteinExistence type="predicted"/>
<reference evidence="5 6" key="1">
    <citation type="submission" date="2019-03" db="EMBL/GenBank/DDBJ databases">
        <title>Subsurface microbial communities from deep shales in Ohio and West Virginia, USA.</title>
        <authorList>
            <person name="Wrighton K."/>
        </authorList>
    </citation>
    <scope>NUCLEOTIDE SEQUENCE [LARGE SCALE GENOMIC DNA]</scope>
    <source>
        <strain evidence="5 6">MSL 7</strain>
    </source>
</reference>
<keyword evidence="2" id="KW-0175">Coiled coil</keyword>
<dbReference type="PANTHER" id="PTHR42880:SF1">
    <property type="entry name" value="ISOPROPYLMALATE_HOMOCITRATE_CITRAMALATE SYNTHASE FAMILY PROTEIN"/>
    <property type="match status" value="1"/>
</dbReference>
<name>A0A4R6RS16_9FIRM</name>
<dbReference type="InterPro" id="IPR000891">
    <property type="entry name" value="PYR_CT"/>
</dbReference>
<keyword evidence="1" id="KW-0808">Transferase</keyword>
<dbReference type="Pfam" id="PF22617">
    <property type="entry name" value="HCS_D2"/>
    <property type="match status" value="1"/>
</dbReference>
<evidence type="ECO:0000259" key="4">
    <source>
        <dbReference type="Pfam" id="PF22617"/>
    </source>
</evidence>
<dbReference type="AlphaFoldDB" id="A0A4R6RS16"/>
<feature type="domain" description="2-isopropylmalate synthase/homocitrate synthase post-catalytic" evidence="4">
    <location>
        <begin position="280"/>
        <end position="356"/>
    </location>
</feature>